<dbReference type="GO" id="GO:0009117">
    <property type="term" value="P:nucleotide metabolic process"/>
    <property type="evidence" value="ECO:0007669"/>
    <property type="project" value="UniProtKB-KW"/>
</dbReference>
<dbReference type="InterPro" id="IPR003697">
    <property type="entry name" value="Maf-like"/>
</dbReference>
<feature type="site" description="Important for substrate specificity" evidence="4">
    <location>
        <position position="16"/>
    </location>
</feature>
<evidence type="ECO:0000256" key="4">
    <source>
        <dbReference type="HAMAP-Rule" id="MF_00528"/>
    </source>
</evidence>
<proteinExistence type="inferred from homology"/>
<dbReference type="GO" id="GO:0036221">
    <property type="term" value="F:UTP diphosphatase activity"/>
    <property type="evidence" value="ECO:0007669"/>
    <property type="project" value="RHEA"/>
</dbReference>
<dbReference type="EMBL" id="QFYQ01000001">
    <property type="protein sequence ID" value="RAK54971.1"/>
    <property type="molecule type" value="Genomic_DNA"/>
</dbReference>
<sequence length="195" mass="20638">MSSTLQRLVLASESPRRLALLRQIGVEPHHVDPAELDETPLRKETPRALALRLASAKADALAARHAGAYVLAADTVVAVGRRILPKAEADAEVRVCLELLSGRNHHVLTAVSVVAPDGRRSSRLSDTRVAFKRLGEVEVASYIRCGEGIGKAGGYAIQGRAAAFVMGLQGSYSGVVGLPLYEAANLLRGLGFAIP</sequence>
<dbReference type="RefSeq" id="WP_111528721.1">
    <property type="nucleotide sequence ID" value="NZ_JBHRSG010000004.1"/>
</dbReference>
<comment type="catalytic activity">
    <reaction evidence="4">
        <text>dTTP + H2O = dTMP + diphosphate + H(+)</text>
        <dbReference type="Rhea" id="RHEA:28534"/>
        <dbReference type="ChEBI" id="CHEBI:15377"/>
        <dbReference type="ChEBI" id="CHEBI:15378"/>
        <dbReference type="ChEBI" id="CHEBI:33019"/>
        <dbReference type="ChEBI" id="CHEBI:37568"/>
        <dbReference type="ChEBI" id="CHEBI:63528"/>
        <dbReference type="EC" id="3.6.1.9"/>
    </reaction>
</comment>
<comment type="catalytic activity">
    <reaction evidence="4">
        <text>UTP + H2O = UMP + diphosphate + H(+)</text>
        <dbReference type="Rhea" id="RHEA:29395"/>
        <dbReference type="ChEBI" id="CHEBI:15377"/>
        <dbReference type="ChEBI" id="CHEBI:15378"/>
        <dbReference type="ChEBI" id="CHEBI:33019"/>
        <dbReference type="ChEBI" id="CHEBI:46398"/>
        <dbReference type="ChEBI" id="CHEBI:57865"/>
        <dbReference type="EC" id="3.6.1.9"/>
    </reaction>
</comment>
<dbReference type="GO" id="GO:0036218">
    <property type="term" value="F:dTTP diphosphatase activity"/>
    <property type="evidence" value="ECO:0007669"/>
    <property type="project" value="RHEA"/>
</dbReference>
<dbReference type="GO" id="GO:0005737">
    <property type="term" value="C:cytoplasm"/>
    <property type="evidence" value="ECO:0007669"/>
    <property type="project" value="UniProtKB-SubCell"/>
</dbReference>
<protein>
    <recommendedName>
        <fullName evidence="4">dTTP/UTP pyrophosphatase</fullName>
        <shortName evidence="4">dTTPase/UTPase</shortName>
        <ecNumber evidence="4">3.6.1.9</ecNumber>
    </recommendedName>
    <alternativeName>
        <fullName evidence="4">Nucleoside triphosphate pyrophosphatase</fullName>
    </alternativeName>
    <alternativeName>
        <fullName evidence="4">Nucleotide pyrophosphatase</fullName>
        <shortName evidence="4">Nucleotide PPase</shortName>
    </alternativeName>
</protein>
<comment type="caution">
    <text evidence="4">Lacks conserved residue(s) required for the propagation of feature annotation.</text>
</comment>
<reference evidence="6" key="1">
    <citation type="submission" date="2018-05" db="EMBL/GenBank/DDBJ databases">
        <authorList>
            <person name="Li X."/>
        </authorList>
    </citation>
    <scope>NUCLEOTIDE SEQUENCE [LARGE SCALE GENOMIC DNA]</scope>
    <source>
        <strain evidence="6">LX32</strain>
    </source>
</reference>
<evidence type="ECO:0000256" key="3">
    <source>
        <dbReference type="ARBA" id="ARBA00023080"/>
    </source>
</evidence>
<dbReference type="InterPro" id="IPR029001">
    <property type="entry name" value="ITPase-like_fam"/>
</dbReference>
<organism evidence="5 6">
    <name type="scientific">Phenylobacterium soli</name>
    <dbReference type="NCBI Taxonomy" id="2170551"/>
    <lineage>
        <taxon>Bacteria</taxon>
        <taxon>Pseudomonadati</taxon>
        <taxon>Pseudomonadota</taxon>
        <taxon>Alphaproteobacteria</taxon>
        <taxon>Caulobacterales</taxon>
        <taxon>Caulobacteraceae</taxon>
        <taxon>Phenylobacterium</taxon>
    </lineage>
</organism>
<keyword evidence="6" id="KW-1185">Reference proteome</keyword>
<dbReference type="Proteomes" id="UP000249254">
    <property type="component" value="Unassembled WGS sequence"/>
</dbReference>
<dbReference type="EC" id="3.6.1.9" evidence="4"/>
<evidence type="ECO:0000256" key="1">
    <source>
        <dbReference type="ARBA" id="ARBA00001968"/>
    </source>
</evidence>
<gene>
    <name evidence="5" type="primary">maf</name>
    <name evidence="5" type="ORF">DJ017_10740</name>
</gene>
<dbReference type="OrthoDB" id="9807767at2"/>
<evidence type="ECO:0000256" key="2">
    <source>
        <dbReference type="ARBA" id="ARBA00022801"/>
    </source>
</evidence>
<dbReference type="CDD" id="cd00555">
    <property type="entry name" value="Maf"/>
    <property type="match status" value="1"/>
</dbReference>
<evidence type="ECO:0000313" key="6">
    <source>
        <dbReference type="Proteomes" id="UP000249254"/>
    </source>
</evidence>
<dbReference type="PANTHER" id="PTHR43213:SF5">
    <property type="entry name" value="BIFUNCTIONAL DTTP_UTP PYROPHOSPHATASE_METHYLTRANSFERASE PROTEIN-RELATED"/>
    <property type="match status" value="1"/>
</dbReference>
<accession>A0A328AKH0</accession>
<dbReference type="AlphaFoldDB" id="A0A328AKH0"/>
<keyword evidence="4" id="KW-0963">Cytoplasm</keyword>
<comment type="cofactor">
    <cofactor evidence="1 4">
        <name>a divalent metal cation</name>
        <dbReference type="ChEBI" id="CHEBI:60240"/>
    </cofactor>
</comment>
<dbReference type="Pfam" id="PF02545">
    <property type="entry name" value="Maf"/>
    <property type="match status" value="1"/>
</dbReference>
<feature type="active site" description="Proton acceptor" evidence="4">
    <location>
        <position position="74"/>
    </location>
</feature>
<dbReference type="HAMAP" id="MF_00528">
    <property type="entry name" value="Maf"/>
    <property type="match status" value="1"/>
</dbReference>
<dbReference type="PANTHER" id="PTHR43213">
    <property type="entry name" value="BIFUNCTIONAL DTTP/UTP PYROPHOSPHATASE/METHYLTRANSFERASE PROTEIN-RELATED"/>
    <property type="match status" value="1"/>
</dbReference>
<dbReference type="PIRSF" id="PIRSF006305">
    <property type="entry name" value="Maf"/>
    <property type="match status" value="1"/>
</dbReference>
<comment type="caution">
    <text evidence="5">The sequence shown here is derived from an EMBL/GenBank/DDBJ whole genome shotgun (WGS) entry which is preliminary data.</text>
</comment>
<name>A0A328AKH0_9CAUL</name>
<comment type="function">
    <text evidence="4">Nucleoside triphosphate pyrophosphatase that hydrolyzes dTTP and UTP. May have a dual role in cell division arrest and in preventing the incorporation of modified nucleotides into cellular nucleic acids.</text>
</comment>
<dbReference type="SUPFAM" id="SSF52972">
    <property type="entry name" value="ITPase-like"/>
    <property type="match status" value="1"/>
</dbReference>
<evidence type="ECO:0000313" key="5">
    <source>
        <dbReference type="EMBL" id="RAK54971.1"/>
    </source>
</evidence>
<dbReference type="Gene3D" id="3.90.950.10">
    <property type="match status" value="1"/>
</dbReference>
<keyword evidence="3 4" id="KW-0546">Nucleotide metabolism</keyword>
<feature type="site" description="Important for substrate specificity" evidence="4">
    <location>
        <position position="158"/>
    </location>
</feature>
<comment type="similarity">
    <text evidence="4">Belongs to the Maf family. YhdE subfamily.</text>
</comment>
<keyword evidence="2 4" id="KW-0378">Hydrolase</keyword>
<feature type="site" description="Important for substrate specificity" evidence="4">
    <location>
        <position position="75"/>
    </location>
</feature>
<comment type="subcellular location">
    <subcellularLocation>
        <location evidence="4">Cytoplasm</location>
    </subcellularLocation>
</comment>
<dbReference type="NCBIfam" id="TIGR00172">
    <property type="entry name" value="maf"/>
    <property type="match status" value="1"/>
</dbReference>